<evidence type="ECO:0000313" key="2">
    <source>
        <dbReference type="EMBL" id="TYK27173.1"/>
    </source>
</evidence>
<proteinExistence type="predicted"/>
<dbReference type="Proteomes" id="UP000321393">
    <property type="component" value="Unassembled WGS sequence"/>
</dbReference>
<gene>
    <name evidence="2" type="ORF">E5676_scaffold236G00210</name>
    <name evidence="1" type="ORF">E6C27_scaffold61G002260</name>
</gene>
<dbReference type="EMBL" id="SSTD01002896">
    <property type="protein sequence ID" value="TYK27173.1"/>
    <property type="molecule type" value="Genomic_DNA"/>
</dbReference>
<protein>
    <submittedName>
        <fullName evidence="1">Uncharacterized protein</fullName>
    </submittedName>
</protein>
<evidence type="ECO:0000313" key="4">
    <source>
        <dbReference type="Proteomes" id="UP000321947"/>
    </source>
</evidence>
<accession>A0A5A7U4N2</accession>
<reference evidence="3 4" key="1">
    <citation type="submission" date="2019-08" db="EMBL/GenBank/DDBJ databases">
        <title>Draft genome sequences of two oriental melons (Cucumis melo L. var makuwa).</title>
        <authorList>
            <person name="Kwon S.-Y."/>
        </authorList>
    </citation>
    <scope>NUCLEOTIDE SEQUENCE [LARGE SCALE GENOMIC DNA]</scope>
    <source>
        <strain evidence="4">cv. Chang Bougi</strain>
        <strain evidence="3">cv. SW 3</strain>
        <tissue evidence="1">Leaf</tissue>
    </source>
</reference>
<evidence type="ECO:0000313" key="3">
    <source>
        <dbReference type="Proteomes" id="UP000321393"/>
    </source>
</evidence>
<dbReference type="AlphaFoldDB" id="A0A5A7U4N2"/>
<dbReference type="EMBL" id="SSTE01012822">
    <property type="protein sequence ID" value="KAA0048585.1"/>
    <property type="molecule type" value="Genomic_DNA"/>
</dbReference>
<dbReference type="Proteomes" id="UP000321947">
    <property type="component" value="Unassembled WGS sequence"/>
</dbReference>
<evidence type="ECO:0000313" key="1">
    <source>
        <dbReference type="EMBL" id="KAA0048585.1"/>
    </source>
</evidence>
<comment type="caution">
    <text evidence="1">The sequence shown here is derived from an EMBL/GenBank/DDBJ whole genome shotgun (WGS) entry which is preliminary data.</text>
</comment>
<name>A0A5A7U4N2_CUCMM</name>
<sequence length="231" mass="25054">MAHSASSSQATSIPGIVKPTDVPTAFTFSSSCNRSKSFQLPTMGSSRVHAQNRFSVESISDSFDDDNHAALSRLLRLPVSTFAIPISASNVAPADPTSEPSAIALATSLVHFCHQVNQEGCLLHMVPEDGYSFVLRSPEQLAVKLSGHSVHLWTSDGQLLVLSLSVKYAILHKIEVDVDDFVYKHVFCHVDIFRLPRGVSQTIPSDVRVPADGLMLSTKLTSRVVSLLVDE</sequence>
<organism evidence="1 3">
    <name type="scientific">Cucumis melo var. makuwa</name>
    <name type="common">Oriental melon</name>
    <dbReference type="NCBI Taxonomy" id="1194695"/>
    <lineage>
        <taxon>Eukaryota</taxon>
        <taxon>Viridiplantae</taxon>
        <taxon>Streptophyta</taxon>
        <taxon>Embryophyta</taxon>
        <taxon>Tracheophyta</taxon>
        <taxon>Spermatophyta</taxon>
        <taxon>Magnoliopsida</taxon>
        <taxon>eudicotyledons</taxon>
        <taxon>Gunneridae</taxon>
        <taxon>Pentapetalae</taxon>
        <taxon>rosids</taxon>
        <taxon>fabids</taxon>
        <taxon>Cucurbitales</taxon>
        <taxon>Cucurbitaceae</taxon>
        <taxon>Benincaseae</taxon>
        <taxon>Cucumis</taxon>
    </lineage>
</organism>